<dbReference type="EMBL" id="VDEP01000069">
    <property type="protein sequence ID" value="KAA1134220.1"/>
    <property type="molecule type" value="Genomic_DNA"/>
</dbReference>
<evidence type="ECO:0000313" key="2">
    <source>
        <dbReference type="Proteomes" id="UP000325313"/>
    </source>
</evidence>
<sequence>MALTYPAEPNSFRNSFSVFTKHNPPTDPDKQSHQGRIYLQFQEDGQAQAFLEGVGQESTYRITS</sequence>
<protein>
    <submittedName>
        <fullName evidence="1">Uncharacterized protein</fullName>
    </submittedName>
</protein>
<proteinExistence type="predicted"/>
<gene>
    <name evidence="1" type="ORF">PGTUg99_032935</name>
</gene>
<dbReference type="AlphaFoldDB" id="A0A5B0S8H6"/>
<reference evidence="1 2" key="1">
    <citation type="submission" date="2019-05" db="EMBL/GenBank/DDBJ databases">
        <title>Emergence of the Ug99 lineage of the wheat stem rust pathogen through somatic hybridization.</title>
        <authorList>
            <person name="Li F."/>
            <person name="Upadhyaya N.M."/>
            <person name="Sperschneider J."/>
            <person name="Matny O."/>
            <person name="Nguyen-Phuc H."/>
            <person name="Mago R."/>
            <person name="Raley C."/>
            <person name="Miller M.E."/>
            <person name="Silverstein K.A.T."/>
            <person name="Henningsen E."/>
            <person name="Hirsch C.D."/>
            <person name="Visser B."/>
            <person name="Pretorius Z.A."/>
            <person name="Steffenson B.J."/>
            <person name="Schwessinger B."/>
            <person name="Dodds P.N."/>
            <person name="Figueroa M."/>
        </authorList>
    </citation>
    <scope>NUCLEOTIDE SEQUENCE [LARGE SCALE GENOMIC DNA]</scope>
    <source>
        <strain evidence="1 2">Ug99</strain>
    </source>
</reference>
<evidence type="ECO:0000313" key="1">
    <source>
        <dbReference type="EMBL" id="KAA1134220.1"/>
    </source>
</evidence>
<name>A0A5B0S8H6_PUCGR</name>
<accession>A0A5B0S8H6</accession>
<organism evidence="1 2">
    <name type="scientific">Puccinia graminis f. sp. tritici</name>
    <dbReference type="NCBI Taxonomy" id="56615"/>
    <lineage>
        <taxon>Eukaryota</taxon>
        <taxon>Fungi</taxon>
        <taxon>Dikarya</taxon>
        <taxon>Basidiomycota</taxon>
        <taxon>Pucciniomycotina</taxon>
        <taxon>Pucciniomycetes</taxon>
        <taxon>Pucciniales</taxon>
        <taxon>Pucciniaceae</taxon>
        <taxon>Puccinia</taxon>
    </lineage>
</organism>
<dbReference type="Proteomes" id="UP000325313">
    <property type="component" value="Unassembled WGS sequence"/>
</dbReference>
<comment type="caution">
    <text evidence="1">The sequence shown here is derived from an EMBL/GenBank/DDBJ whole genome shotgun (WGS) entry which is preliminary data.</text>
</comment>